<sequence length="62" mass="6903">MNALLAQNNAITQQLSTLDKKMEKLEVAAMSNQVETTTCGLCGDAHENQNCYLMMQDQPLEK</sequence>
<gene>
    <name evidence="2" type="ORF">PIB30_114812</name>
</gene>
<accession>A0ABU6Y3P0</accession>
<keyword evidence="1" id="KW-0175">Coiled coil</keyword>
<evidence type="ECO:0000313" key="3">
    <source>
        <dbReference type="Proteomes" id="UP001341840"/>
    </source>
</evidence>
<protein>
    <submittedName>
        <fullName evidence="2">Uncharacterized protein</fullName>
    </submittedName>
</protein>
<comment type="caution">
    <text evidence="2">The sequence shown here is derived from an EMBL/GenBank/DDBJ whole genome shotgun (WGS) entry which is preliminary data.</text>
</comment>
<keyword evidence="3" id="KW-1185">Reference proteome</keyword>
<feature type="coiled-coil region" evidence="1">
    <location>
        <begin position="1"/>
        <end position="28"/>
    </location>
</feature>
<name>A0ABU6Y3P0_9FABA</name>
<dbReference type="EMBL" id="JASCZI010222550">
    <property type="protein sequence ID" value="MED6203363.1"/>
    <property type="molecule type" value="Genomic_DNA"/>
</dbReference>
<organism evidence="2 3">
    <name type="scientific">Stylosanthes scabra</name>
    <dbReference type="NCBI Taxonomy" id="79078"/>
    <lineage>
        <taxon>Eukaryota</taxon>
        <taxon>Viridiplantae</taxon>
        <taxon>Streptophyta</taxon>
        <taxon>Embryophyta</taxon>
        <taxon>Tracheophyta</taxon>
        <taxon>Spermatophyta</taxon>
        <taxon>Magnoliopsida</taxon>
        <taxon>eudicotyledons</taxon>
        <taxon>Gunneridae</taxon>
        <taxon>Pentapetalae</taxon>
        <taxon>rosids</taxon>
        <taxon>fabids</taxon>
        <taxon>Fabales</taxon>
        <taxon>Fabaceae</taxon>
        <taxon>Papilionoideae</taxon>
        <taxon>50 kb inversion clade</taxon>
        <taxon>dalbergioids sensu lato</taxon>
        <taxon>Dalbergieae</taxon>
        <taxon>Pterocarpus clade</taxon>
        <taxon>Stylosanthes</taxon>
    </lineage>
</organism>
<feature type="non-terminal residue" evidence="2">
    <location>
        <position position="62"/>
    </location>
</feature>
<reference evidence="2 3" key="1">
    <citation type="journal article" date="2023" name="Plants (Basel)">
        <title>Bridging the Gap: Combining Genomics and Transcriptomics Approaches to Understand Stylosanthes scabra, an Orphan Legume from the Brazilian Caatinga.</title>
        <authorList>
            <person name="Ferreira-Neto J.R.C."/>
            <person name="da Silva M.D."/>
            <person name="Binneck E."/>
            <person name="de Melo N.F."/>
            <person name="da Silva R.H."/>
            <person name="de Melo A.L.T.M."/>
            <person name="Pandolfi V."/>
            <person name="Bustamante F.O."/>
            <person name="Brasileiro-Vidal A.C."/>
            <person name="Benko-Iseppon A.M."/>
        </authorList>
    </citation>
    <scope>NUCLEOTIDE SEQUENCE [LARGE SCALE GENOMIC DNA]</scope>
    <source>
        <tissue evidence="2">Leaves</tissue>
    </source>
</reference>
<evidence type="ECO:0000256" key="1">
    <source>
        <dbReference type="SAM" id="Coils"/>
    </source>
</evidence>
<evidence type="ECO:0000313" key="2">
    <source>
        <dbReference type="EMBL" id="MED6203363.1"/>
    </source>
</evidence>
<dbReference type="Proteomes" id="UP001341840">
    <property type="component" value="Unassembled WGS sequence"/>
</dbReference>
<proteinExistence type="predicted"/>